<feature type="transmembrane region" description="Helical" evidence="6">
    <location>
        <begin position="156"/>
        <end position="179"/>
    </location>
</feature>
<proteinExistence type="inferred from homology"/>
<dbReference type="NCBIfam" id="TIGR00773">
    <property type="entry name" value="NhaA"/>
    <property type="match status" value="1"/>
</dbReference>
<dbReference type="GO" id="GO:0005886">
    <property type="term" value="C:plasma membrane"/>
    <property type="evidence" value="ECO:0007669"/>
    <property type="project" value="UniProtKB-SubCell"/>
</dbReference>
<evidence type="ECO:0000256" key="6">
    <source>
        <dbReference type="HAMAP-Rule" id="MF_01844"/>
    </source>
</evidence>
<dbReference type="Gene3D" id="1.20.1530.10">
    <property type="entry name" value="Na+/H+ antiporter like domain"/>
    <property type="match status" value="1"/>
</dbReference>
<keyword evidence="4 6" id="KW-1133">Transmembrane helix</keyword>
<organism evidence="7 8">
    <name type="scientific">Novosphingobium subterraneum</name>
    <dbReference type="NCBI Taxonomy" id="48936"/>
    <lineage>
        <taxon>Bacteria</taxon>
        <taxon>Pseudomonadati</taxon>
        <taxon>Pseudomonadota</taxon>
        <taxon>Alphaproteobacteria</taxon>
        <taxon>Sphingomonadales</taxon>
        <taxon>Sphingomonadaceae</taxon>
        <taxon>Novosphingobium</taxon>
    </lineage>
</organism>
<protein>
    <recommendedName>
        <fullName evidence="6">Na(+)/H(+) antiporter NhaA</fullName>
    </recommendedName>
    <alternativeName>
        <fullName evidence="6">Sodium/proton antiporter NhaA</fullName>
    </alternativeName>
</protein>
<dbReference type="PANTHER" id="PTHR30341">
    <property type="entry name" value="SODIUM ION/PROTON ANTIPORTER NHAA-RELATED"/>
    <property type="match status" value="1"/>
</dbReference>
<dbReference type="InterPro" id="IPR023171">
    <property type="entry name" value="Na/H_antiporter_dom_sf"/>
</dbReference>
<feature type="transmembrane region" description="Helical" evidence="6">
    <location>
        <begin position="206"/>
        <end position="222"/>
    </location>
</feature>
<dbReference type="GO" id="GO:0015385">
    <property type="term" value="F:sodium:proton antiporter activity"/>
    <property type="evidence" value="ECO:0007669"/>
    <property type="project" value="UniProtKB-UniRule"/>
</dbReference>
<comment type="catalytic activity">
    <reaction evidence="6">
        <text>Na(+)(in) + 2 H(+)(out) = Na(+)(out) + 2 H(+)(in)</text>
        <dbReference type="Rhea" id="RHEA:29251"/>
        <dbReference type="ChEBI" id="CHEBI:15378"/>
        <dbReference type="ChEBI" id="CHEBI:29101"/>
    </reaction>
</comment>
<feature type="transmembrane region" description="Helical" evidence="6">
    <location>
        <begin position="228"/>
        <end position="245"/>
    </location>
</feature>
<dbReference type="GO" id="GO:0006885">
    <property type="term" value="P:regulation of pH"/>
    <property type="evidence" value="ECO:0007669"/>
    <property type="project" value="UniProtKB-UniRule"/>
</dbReference>
<sequence>MAGNSGRKRALHKLTHSEAAPGIVLMTCAAIALVLANSPLADPWHELFHHTLPWTPVPKLDTLHLWINDALMAVFFFVVGLEIKREILDGELSIASRRRLPVIAAVAGMVVPALIYLGIAGGDPALHRGWAIPSATDIAFAIGVLALAGKGLPSSLRLFLLTVAIVDDLGAVLVIAFFYTTGLDLMWLGIAAAIFLALVVVNRAGVSSLIPYILGAVALWFAVLHSGVHATIAGVLAALTVPLALNKEHDSPLLRLEHALVAPNGFLIVPLFGLANAGVALGSIDGGPLALPIAIAAGLLIGKQVGILGSIVAAEKLGIAKRPAGATIRQLWGLSLLCGIGFTMSLFIASLAFPQSPLLVEEAKLGILGGSIISALAGLFLLKGSVKSQA</sequence>
<evidence type="ECO:0000256" key="5">
    <source>
        <dbReference type="ARBA" id="ARBA00023136"/>
    </source>
</evidence>
<feature type="transmembrane region" description="Helical" evidence="6">
    <location>
        <begin position="290"/>
        <end position="313"/>
    </location>
</feature>
<dbReference type="Proteomes" id="UP000031338">
    <property type="component" value="Unassembled WGS sequence"/>
</dbReference>
<reference evidence="7 8" key="1">
    <citation type="submission" date="2014-10" db="EMBL/GenBank/DDBJ databases">
        <title>Draft genome sequence of Novosphingobium subterraneum DSM 12447.</title>
        <authorList>
            <person name="Gan H.M."/>
            <person name="Gan H.Y."/>
            <person name="Savka M.A."/>
        </authorList>
    </citation>
    <scope>NUCLEOTIDE SEQUENCE [LARGE SCALE GENOMIC DNA]</scope>
    <source>
        <strain evidence="7 8">DSM 12447</strain>
    </source>
</reference>
<evidence type="ECO:0000313" key="7">
    <source>
        <dbReference type="EMBL" id="KHS46895.1"/>
    </source>
</evidence>
<dbReference type="PANTHER" id="PTHR30341:SF0">
    <property type="entry name" value="NA(+)_H(+) ANTIPORTER NHAA"/>
    <property type="match status" value="1"/>
</dbReference>
<feature type="transmembrane region" description="Helical" evidence="6">
    <location>
        <begin position="63"/>
        <end position="81"/>
    </location>
</feature>
<dbReference type="NCBIfam" id="NF007111">
    <property type="entry name" value="PRK09560.1"/>
    <property type="match status" value="1"/>
</dbReference>
<dbReference type="EMBL" id="JRVC01000007">
    <property type="protein sequence ID" value="KHS46895.1"/>
    <property type="molecule type" value="Genomic_DNA"/>
</dbReference>
<dbReference type="Pfam" id="PF06965">
    <property type="entry name" value="Na_H_antiport_1"/>
    <property type="match status" value="1"/>
</dbReference>
<comment type="similarity">
    <text evidence="6">Belongs to the NhaA Na(+)/H(+) (TC 2.A.33) antiporter family.</text>
</comment>
<keyword evidence="6" id="KW-0813">Transport</keyword>
<evidence type="ECO:0000256" key="4">
    <source>
        <dbReference type="ARBA" id="ARBA00022989"/>
    </source>
</evidence>
<keyword evidence="8" id="KW-1185">Reference proteome</keyword>
<feature type="transmembrane region" description="Helical" evidence="6">
    <location>
        <begin position="185"/>
        <end position="201"/>
    </location>
</feature>
<dbReference type="PATRIC" id="fig|48936.3.peg.1737"/>
<keyword evidence="6" id="KW-0050">Antiport</keyword>
<comment type="subcellular location">
    <subcellularLocation>
        <location evidence="1">Cell inner membrane</location>
        <topology evidence="1">Multi-pass membrane protein</topology>
    </subcellularLocation>
    <subcellularLocation>
        <location evidence="6">Cell membrane</location>
        <topology evidence="6">Multi-pass membrane protein</topology>
    </subcellularLocation>
</comment>
<keyword evidence="6" id="KW-0406">Ion transport</keyword>
<dbReference type="InterPro" id="IPR004670">
    <property type="entry name" value="NhaA"/>
</dbReference>
<gene>
    <name evidence="6" type="primary">nhaA</name>
    <name evidence="7" type="ORF">NJ75_01731</name>
</gene>
<feature type="transmembrane region" description="Helical" evidence="6">
    <location>
        <begin position="334"/>
        <end position="353"/>
    </location>
</feature>
<feature type="transmembrane region" description="Helical" evidence="6">
    <location>
        <begin position="20"/>
        <end position="40"/>
    </location>
</feature>
<comment type="function">
    <text evidence="6">Na(+)/H(+) antiporter that extrudes sodium in exchange for external protons.</text>
</comment>
<evidence type="ECO:0000313" key="8">
    <source>
        <dbReference type="Proteomes" id="UP000031338"/>
    </source>
</evidence>
<comment type="caution">
    <text evidence="7">The sequence shown here is derived from an EMBL/GenBank/DDBJ whole genome shotgun (WGS) entry which is preliminary data.</text>
</comment>
<evidence type="ECO:0000256" key="3">
    <source>
        <dbReference type="ARBA" id="ARBA00022692"/>
    </source>
</evidence>
<dbReference type="HAMAP" id="MF_01844">
    <property type="entry name" value="NhaA"/>
    <property type="match status" value="1"/>
</dbReference>
<dbReference type="RefSeq" id="WP_052242220.1">
    <property type="nucleotide sequence ID" value="NZ_JRVC01000007.1"/>
</dbReference>
<feature type="transmembrane region" description="Helical" evidence="6">
    <location>
        <begin position="131"/>
        <end position="149"/>
    </location>
</feature>
<feature type="transmembrane region" description="Helical" evidence="6">
    <location>
        <begin position="102"/>
        <end position="119"/>
    </location>
</feature>
<feature type="transmembrane region" description="Helical" evidence="6">
    <location>
        <begin position="266"/>
        <end position="284"/>
    </location>
</feature>
<keyword evidence="6" id="KW-0739">Sodium transport</keyword>
<keyword evidence="6" id="KW-0915">Sodium</keyword>
<keyword evidence="5 6" id="KW-0472">Membrane</keyword>
<keyword evidence="3 6" id="KW-0812">Transmembrane</keyword>
<evidence type="ECO:0000256" key="2">
    <source>
        <dbReference type="ARBA" id="ARBA00022475"/>
    </source>
</evidence>
<accession>A0A0B8ZUQ4</accession>
<feature type="transmembrane region" description="Helical" evidence="6">
    <location>
        <begin position="365"/>
        <end position="382"/>
    </location>
</feature>
<keyword evidence="2 6" id="KW-1003">Cell membrane</keyword>
<name>A0A0B8ZUQ4_9SPHN</name>
<evidence type="ECO:0000256" key="1">
    <source>
        <dbReference type="ARBA" id="ARBA00004429"/>
    </source>
</evidence>
<dbReference type="STRING" id="48936.NJ75_01731"/>
<dbReference type="NCBIfam" id="NF007112">
    <property type="entry name" value="PRK09561.1"/>
    <property type="match status" value="1"/>
</dbReference>
<dbReference type="AlphaFoldDB" id="A0A0B8ZUQ4"/>